<gene>
    <name evidence="2" type="ORF">PVK06_044663</name>
</gene>
<sequence length="193" mass="21708">MDMSFDLQPLLEYIQWYSSMGKPYLLGGQSTVVPSHVQRLGVYQLVADIEAEPEPNPEPKLEPELESERSHSHSADSYYHPNFPGNDYFSGSSRGRYHYGFDIFGSYPPQYSTSSGPYQLQYSTSLGLYPPQYSTTPGLYPPQYSTPPGLYPPQHDTLPDSSSSMSFKPYNFSSMSQTPSLATKEDVGHRNHL</sequence>
<feature type="region of interest" description="Disordered" evidence="1">
    <location>
        <begin position="133"/>
        <end position="163"/>
    </location>
</feature>
<protein>
    <submittedName>
        <fullName evidence="2">Uncharacterized protein</fullName>
    </submittedName>
</protein>
<dbReference type="Proteomes" id="UP001358586">
    <property type="component" value="Chromosome 12"/>
</dbReference>
<evidence type="ECO:0000256" key="1">
    <source>
        <dbReference type="SAM" id="MobiDB-lite"/>
    </source>
</evidence>
<proteinExistence type="predicted"/>
<organism evidence="2 3">
    <name type="scientific">Gossypium arboreum</name>
    <name type="common">Tree cotton</name>
    <name type="synonym">Gossypium nanking</name>
    <dbReference type="NCBI Taxonomy" id="29729"/>
    <lineage>
        <taxon>Eukaryota</taxon>
        <taxon>Viridiplantae</taxon>
        <taxon>Streptophyta</taxon>
        <taxon>Embryophyta</taxon>
        <taxon>Tracheophyta</taxon>
        <taxon>Spermatophyta</taxon>
        <taxon>Magnoliopsida</taxon>
        <taxon>eudicotyledons</taxon>
        <taxon>Gunneridae</taxon>
        <taxon>Pentapetalae</taxon>
        <taxon>rosids</taxon>
        <taxon>malvids</taxon>
        <taxon>Malvales</taxon>
        <taxon>Malvaceae</taxon>
        <taxon>Malvoideae</taxon>
        <taxon>Gossypium</taxon>
    </lineage>
</organism>
<reference evidence="2 3" key="1">
    <citation type="submission" date="2023-03" db="EMBL/GenBank/DDBJ databases">
        <title>WGS of Gossypium arboreum.</title>
        <authorList>
            <person name="Yu D."/>
        </authorList>
    </citation>
    <scope>NUCLEOTIDE SEQUENCE [LARGE SCALE GENOMIC DNA]</scope>
    <source>
        <tissue evidence="2">Leaf</tissue>
    </source>
</reference>
<dbReference type="EMBL" id="JARKNE010000012">
    <property type="protein sequence ID" value="KAK5776702.1"/>
    <property type="molecule type" value="Genomic_DNA"/>
</dbReference>
<feature type="compositionally biased region" description="Basic and acidic residues" evidence="1">
    <location>
        <begin position="57"/>
        <end position="74"/>
    </location>
</feature>
<evidence type="ECO:0000313" key="3">
    <source>
        <dbReference type="Proteomes" id="UP001358586"/>
    </source>
</evidence>
<accession>A0ABR0MTS4</accession>
<comment type="caution">
    <text evidence="2">The sequence shown here is derived from an EMBL/GenBank/DDBJ whole genome shotgun (WGS) entry which is preliminary data.</text>
</comment>
<name>A0ABR0MTS4_GOSAR</name>
<feature type="region of interest" description="Disordered" evidence="1">
    <location>
        <begin position="50"/>
        <end position="77"/>
    </location>
</feature>
<keyword evidence="3" id="KW-1185">Reference proteome</keyword>
<evidence type="ECO:0000313" key="2">
    <source>
        <dbReference type="EMBL" id="KAK5776702.1"/>
    </source>
</evidence>